<sequence>SYIWSRVGKEDVWAEVDDGQMKGQDKIAVATAQIMMKEGDSQFSSSSTVVVSDTYPISILM</sequence>
<reference evidence="2" key="1">
    <citation type="submission" date="2012-08" db="EMBL/GenBank/DDBJ databases">
        <title>The Genome Sequence of Wuchereria bancrofti.</title>
        <authorList>
            <person name="Nutman T.B."/>
            <person name="Fink D.L."/>
            <person name="Russ C."/>
            <person name="Young S."/>
            <person name="Zeng Q."/>
            <person name="Koehrsen M."/>
            <person name="Alvarado L."/>
            <person name="Berlin A."/>
            <person name="Chapman S.B."/>
            <person name="Chen Z."/>
            <person name="Freedman E."/>
            <person name="Gellesch M."/>
            <person name="Goldberg J."/>
            <person name="Griggs A."/>
            <person name="Gujja S."/>
            <person name="Heilman E.R."/>
            <person name="Heiman D."/>
            <person name="Hepburn T."/>
            <person name="Howarth C."/>
            <person name="Jen D."/>
            <person name="Larson L."/>
            <person name="Lewis B."/>
            <person name="Mehta T."/>
            <person name="Park D."/>
            <person name="Pearson M."/>
            <person name="Roberts A."/>
            <person name="Saif S."/>
            <person name="Shea T."/>
            <person name="Shenoy N."/>
            <person name="Sisk P."/>
            <person name="Stolte C."/>
            <person name="Sykes S."/>
            <person name="Walk T."/>
            <person name="White J."/>
            <person name="Yandava C."/>
            <person name="Haas B."/>
            <person name="Henn M.R."/>
            <person name="Nusbaum C."/>
            <person name="Birren B."/>
        </authorList>
    </citation>
    <scope>NUCLEOTIDE SEQUENCE [LARGE SCALE GENOMIC DNA]</scope>
    <source>
        <strain evidence="2">NA</strain>
    </source>
</reference>
<comment type="caution">
    <text evidence="1">The sequence shown here is derived from an EMBL/GenBank/DDBJ whole genome shotgun (WGS) entry which is preliminary data.</text>
</comment>
<name>J9DVH8_WUCBA</name>
<protein>
    <submittedName>
        <fullName evidence="1">Uncharacterized protein</fullName>
    </submittedName>
</protein>
<evidence type="ECO:0000313" key="1">
    <source>
        <dbReference type="EMBL" id="EJW73726.1"/>
    </source>
</evidence>
<accession>J9DVH8</accession>
<gene>
    <name evidence="1" type="ORF">WUBG_15368</name>
</gene>
<dbReference type="AlphaFoldDB" id="J9DVH8"/>
<organism evidence="1 2">
    <name type="scientific">Wuchereria bancrofti</name>
    <dbReference type="NCBI Taxonomy" id="6293"/>
    <lineage>
        <taxon>Eukaryota</taxon>
        <taxon>Metazoa</taxon>
        <taxon>Ecdysozoa</taxon>
        <taxon>Nematoda</taxon>
        <taxon>Chromadorea</taxon>
        <taxon>Rhabditida</taxon>
        <taxon>Spirurina</taxon>
        <taxon>Spiruromorpha</taxon>
        <taxon>Filarioidea</taxon>
        <taxon>Onchocercidae</taxon>
        <taxon>Wuchereria</taxon>
    </lineage>
</organism>
<dbReference type="Proteomes" id="UP000004810">
    <property type="component" value="Unassembled WGS sequence"/>
</dbReference>
<proteinExistence type="predicted"/>
<feature type="non-terminal residue" evidence="1">
    <location>
        <position position="1"/>
    </location>
</feature>
<dbReference type="EMBL" id="ADBV01013539">
    <property type="protein sequence ID" value="EJW73726.1"/>
    <property type="molecule type" value="Genomic_DNA"/>
</dbReference>
<evidence type="ECO:0000313" key="2">
    <source>
        <dbReference type="Proteomes" id="UP000004810"/>
    </source>
</evidence>